<dbReference type="Gene3D" id="2.60.40.1180">
    <property type="entry name" value="Golgi alpha-mannosidase II"/>
    <property type="match status" value="1"/>
</dbReference>
<dbReference type="GO" id="GO:0004557">
    <property type="term" value="F:alpha-galactosidase activity"/>
    <property type="evidence" value="ECO:0007669"/>
    <property type="project" value="UniProtKB-EC"/>
</dbReference>
<evidence type="ECO:0000313" key="8">
    <source>
        <dbReference type="EMBL" id="PXA68605.1"/>
    </source>
</evidence>
<dbReference type="Pfam" id="PF16875">
    <property type="entry name" value="Glyco_hydro_36N"/>
    <property type="match status" value="1"/>
</dbReference>
<dbReference type="RefSeq" id="WP_110128272.1">
    <property type="nucleotide sequence ID" value="NZ_QHLY01000012.1"/>
</dbReference>
<dbReference type="InterPro" id="IPR013785">
    <property type="entry name" value="Aldolase_TIM"/>
</dbReference>
<dbReference type="OrthoDB" id="9758822at2"/>
<feature type="domain" description="Glycosyl hydrolase family 36 N-terminal" evidence="7">
    <location>
        <begin position="27"/>
        <end position="260"/>
    </location>
</feature>
<evidence type="ECO:0000256" key="2">
    <source>
        <dbReference type="ARBA" id="ARBA00012755"/>
    </source>
</evidence>
<evidence type="ECO:0000256" key="3">
    <source>
        <dbReference type="ARBA" id="ARBA00022801"/>
    </source>
</evidence>
<dbReference type="SUPFAM" id="SSF51445">
    <property type="entry name" value="(Trans)glycosidases"/>
    <property type="match status" value="1"/>
</dbReference>
<dbReference type="InterPro" id="IPR050985">
    <property type="entry name" value="Alpha-glycosidase_related"/>
</dbReference>
<dbReference type="Pfam" id="PF02065">
    <property type="entry name" value="Melibiase"/>
    <property type="match status" value="1"/>
</dbReference>
<protein>
    <recommendedName>
        <fullName evidence="2">alpha-galactosidase</fullName>
        <ecNumber evidence="2">3.2.1.22</ecNumber>
    </recommendedName>
</protein>
<dbReference type="EC" id="3.2.1.22" evidence="2"/>
<evidence type="ECO:0000313" key="9">
    <source>
        <dbReference type="Proteomes" id="UP000246722"/>
    </source>
</evidence>
<dbReference type="FunFam" id="3.20.20.70:FF:000118">
    <property type="entry name" value="Alpha-galactosidase"/>
    <property type="match status" value="1"/>
</dbReference>
<dbReference type="Gene3D" id="3.20.20.70">
    <property type="entry name" value="Aldolase class I"/>
    <property type="match status" value="1"/>
</dbReference>
<dbReference type="InterPro" id="IPR038417">
    <property type="entry name" value="Alpga-gal_N_sf"/>
</dbReference>
<dbReference type="InterPro" id="IPR031705">
    <property type="entry name" value="Glyco_hydro_36_C"/>
</dbReference>
<dbReference type="PRINTS" id="PR00743">
    <property type="entry name" value="GLHYDRLASE36"/>
</dbReference>
<keyword evidence="3" id="KW-0378">Hydrolase</keyword>
<dbReference type="InterPro" id="IPR000111">
    <property type="entry name" value="Glyco_hydro_27/36_CS"/>
</dbReference>
<dbReference type="Gene3D" id="2.70.98.60">
    <property type="entry name" value="alpha-galactosidase from lactobacil brevis"/>
    <property type="match status" value="1"/>
</dbReference>
<dbReference type="InterPro" id="IPR017853">
    <property type="entry name" value="GH"/>
</dbReference>
<dbReference type="GO" id="GO:0016052">
    <property type="term" value="P:carbohydrate catabolic process"/>
    <property type="evidence" value="ECO:0007669"/>
    <property type="project" value="InterPro"/>
</dbReference>
<dbReference type="CDD" id="cd14791">
    <property type="entry name" value="GH36"/>
    <property type="match status" value="1"/>
</dbReference>
<feature type="domain" description="Glycosyl hydrolase family 36 C-terminal" evidence="6">
    <location>
        <begin position="624"/>
        <end position="713"/>
    </location>
</feature>
<dbReference type="PROSITE" id="PS00512">
    <property type="entry name" value="ALPHA_GALACTOSIDASE"/>
    <property type="match status" value="1"/>
</dbReference>
<name>A0A317ZV26_9MICO</name>
<gene>
    <name evidence="8" type="ORF">CTB96_18650</name>
</gene>
<reference evidence="8 9" key="1">
    <citation type="submission" date="2018-05" db="EMBL/GenBank/DDBJ databases">
        <title>Genetic diversity of glacier-inhabiting Cryobacterium bacteria in China and description of Cryobacterium mengkeensis sp. nov. and Arthrobacter glacialis sp. nov.</title>
        <authorList>
            <person name="Liu Q."/>
            <person name="Xin Y.-H."/>
        </authorList>
    </citation>
    <scope>NUCLEOTIDE SEQUENCE [LARGE SCALE GENOMIC DNA]</scope>
    <source>
        <strain evidence="8 9">SK-1</strain>
    </source>
</reference>
<sequence length="716" mass="77909">MHDTALPRFVPLRNHGTALVFEQPETGLPVVLHWGDDLGDLSETDCAQLSAAVSRQTPPGTLDAAWQISILPQESDGWPGRPGVLVTRDGAPVFPRWSVTGLDVAASADRVVVTATDEEAGLELTAHYAIEAGGVITVRHELQNAAPGSLVVEWLEPTLPAPKTVDHLTEFSGRWTREKTPQTTALPRGTVTRQTRRGRSGHDSTTMLIASIDSPADRHGELWAVHLGWSADTTYRTDRGPEFVTLLGAGELLRPSEIVLAPGDGYSTPVVFFAWSGAGLDGLSDRFHGYMRARPQHPVRPRPLVLNTWEAVYFDHDQANLINLADVAASVGIERFVLDDGWFHSRRDDTTGLGDWVVDPAVWPDGLGPLAAHVHGLGMEFGLWFEPEMVNLDSDLARAHPDWLLHDPARIDFPAGLSWRTQFVLDLANPAAYAHVLGQMDALVTELGIDFIKWDHNRDLIEAVHAGRYGVHEQTLAAYRLFAELKSRHQELEIESCSSGGARSDLGVMAVADRMWASDSNDPVERQDIQRWTQLLLPPELVGGHVGPTVAHSSGRATDLSYRLATSLMGSAGFEWNIAECTADELATIAAFSALYKEVRHIIHTGTAVHGDLRDRALRLTGAVLPDRSAAVYTVASVATTEDSLPEHIRLHGLDPAARYTVRVRGEIGPSLHGWVTPAWLSAGEVTLPGSVLGTVGLQIPALWPAQAVVLHLTRA</sequence>
<evidence type="ECO:0000256" key="1">
    <source>
        <dbReference type="ARBA" id="ARBA00001255"/>
    </source>
</evidence>
<dbReference type="InterPro" id="IPR013780">
    <property type="entry name" value="Glyco_hydro_b"/>
</dbReference>
<keyword evidence="9" id="KW-1185">Reference proteome</keyword>
<proteinExistence type="predicted"/>
<comment type="catalytic activity">
    <reaction evidence="1">
        <text>Hydrolysis of terminal, non-reducing alpha-D-galactose residues in alpha-D-galactosides, including galactose oligosaccharides, galactomannans and galactolipids.</text>
        <dbReference type="EC" id="3.2.1.22"/>
    </reaction>
</comment>
<evidence type="ECO:0000256" key="4">
    <source>
        <dbReference type="ARBA" id="ARBA00023295"/>
    </source>
</evidence>
<dbReference type="AlphaFoldDB" id="A0A317ZV26"/>
<dbReference type="PANTHER" id="PTHR43053:SF3">
    <property type="entry name" value="ALPHA-GALACTOSIDASE C-RELATED"/>
    <property type="match status" value="1"/>
</dbReference>
<accession>A0A317ZV26</accession>
<organism evidence="8 9">
    <name type="scientific">Cryobacterium arcticum</name>
    <dbReference type="NCBI Taxonomy" id="670052"/>
    <lineage>
        <taxon>Bacteria</taxon>
        <taxon>Bacillati</taxon>
        <taxon>Actinomycetota</taxon>
        <taxon>Actinomycetes</taxon>
        <taxon>Micrococcales</taxon>
        <taxon>Microbacteriaceae</taxon>
        <taxon>Cryobacterium</taxon>
    </lineage>
</organism>
<evidence type="ECO:0000259" key="7">
    <source>
        <dbReference type="Pfam" id="PF16875"/>
    </source>
</evidence>
<evidence type="ECO:0000259" key="6">
    <source>
        <dbReference type="Pfam" id="PF16874"/>
    </source>
</evidence>
<feature type="region of interest" description="Disordered" evidence="5">
    <location>
        <begin position="179"/>
        <end position="202"/>
    </location>
</feature>
<dbReference type="EMBL" id="QHLY01000012">
    <property type="protein sequence ID" value="PXA68605.1"/>
    <property type="molecule type" value="Genomic_DNA"/>
</dbReference>
<dbReference type="Proteomes" id="UP000246722">
    <property type="component" value="Unassembled WGS sequence"/>
</dbReference>
<dbReference type="Pfam" id="PF16874">
    <property type="entry name" value="Glyco_hydro_36C"/>
    <property type="match status" value="1"/>
</dbReference>
<keyword evidence="4" id="KW-0326">Glycosidase</keyword>
<evidence type="ECO:0000256" key="5">
    <source>
        <dbReference type="SAM" id="MobiDB-lite"/>
    </source>
</evidence>
<comment type="caution">
    <text evidence="8">The sequence shown here is derived from an EMBL/GenBank/DDBJ whole genome shotgun (WGS) entry which is preliminary data.</text>
</comment>
<dbReference type="InterPro" id="IPR002252">
    <property type="entry name" value="Glyco_hydro_36"/>
</dbReference>
<dbReference type="PANTHER" id="PTHR43053">
    <property type="entry name" value="GLYCOSIDASE FAMILY 31"/>
    <property type="match status" value="1"/>
</dbReference>
<dbReference type="InterPro" id="IPR031704">
    <property type="entry name" value="Glyco_hydro_36_N"/>
</dbReference>